<name>A0AA38RAS2_9PEZI</name>
<keyword evidence="1" id="KW-0812">Transmembrane</keyword>
<dbReference type="PANTHER" id="PTHR35043:SF8">
    <property type="entry name" value="DUF4220 DOMAIN-CONTAINING PROTEIN"/>
    <property type="match status" value="1"/>
</dbReference>
<dbReference type="EMBL" id="JANBVO010000044">
    <property type="protein sequence ID" value="KAJ9134319.1"/>
    <property type="molecule type" value="Genomic_DNA"/>
</dbReference>
<accession>A0AA38RAS2</accession>
<evidence type="ECO:0000256" key="1">
    <source>
        <dbReference type="SAM" id="Phobius"/>
    </source>
</evidence>
<comment type="caution">
    <text evidence="2">The sequence shown here is derived from an EMBL/GenBank/DDBJ whole genome shotgun (WGS) entry which is preliminary data.</text>
</comment>
<feature type="transmembrane region" description="Helical" evidence="1">
    <location>
        <begin position="217"/>
        <end position="241"/>
    </location>
</feature>
<sequence>MGGFVLHPSDFVPFPLTVSQLHYLVTHGYVDFGDVLLTKSEIEDKNKFDTLARIITVLQLFWFVINVLARAALGMAITTLELSTAAFIFCTLFTYFCWRHKPQDVSEPVIIKPNVKLAEILVQAGPAAARPYSHTPLDFAKRKAHVFEYMWRYTFNVVKFVNIHFHPVERPITKIWDDQFFDLPPLANALLALVQLGFAAIHLLAWNFHFPSSVERLLWRIFSIYITCSVVCTWAALYWAFEAWPRIVGWLEDRQTTKRSLLSRMYSWWRSSMPCRLLGRISEAFRKGSFNRNLDQTVPLFAAVTIPLGGLYCCARTYIIVEDVINLRSLPTSTYDSVDWNAFLPHF</sequence>
<gene>
    <name evidence="2" type="ORF">NKR23_g10276</name>
</gene>
<evidence type="ECO:0000313" key="2">
    <source>
        <dbReference type="EMBL" id="KAJ9134319.1"/>
    </source>
</evidence>
<keyword evidence="3" id="KW-1185">Reference proteome</keyword>
<proteinExistence type="predicted"/>
<organism evidence="2 3">
    <name type="scientific">Pleurostoma richardsiae</name>
    <dbReference type="NCBI Taxonomy" id="41990"/>
    <lineage>
        <taxon>Eukaryota</taxon>
        <taxon>Fungi</taxon>
        <taxon>Dikarya</taxon>
        <taxon>Ascomycota</taxon>
        <taxon>Pezizomycotina</taxon>
        <taxon>Sordariomycetes</taxon>
        <taxon>Sordariomycetidae</taxon>
        <taxon>Calosphaeriales</taxon>
        <taxon>Pleurostomataceae</taxon>
        <taxon>Pleurostoma</taxon>
    </lineage>
</organism>
<protein>
    <submittedName>
        <fullName evidence="2">Uncharacterized protein</fullName>
    </submittedName>
</protein>
<feature type="transmembrane region" description="Helical" evidence="1">
    <location>
        <begin position="50"/>
        <end position="69"/>
    </location>
</feature>
<dbReference type="Proteomes" id="UP001174694">
    <property type="component" value="Unassembled WGS sequence"/>
</dbReference>
<dbReference type="PANTHER" id="PTHR35043">
    <property type="entry name" value="TRANSCRIPTION FACTOR DOMAIN-CONTAINING PROTEIN"/>
    <property type="match status" value="1"/>
</dbReference>
<dbReference type="AlphaFoldDB" id="A0AA38RAS2"/>
<keyword evidence="1" id="KW-0472">Membrane</keyword>
<feature type="transmembrane region" description="Helical" evidence="1">
    <location>
        <begin position="75"/>
        <end position="98"/>
    </location>
</feature>
<feature type="transmembrane region" description="Helical" evidence="1">
    <location>
        <begin position="300"/>
        <end position="321"/>
    </location>
</feature>
<reference evidence="2" key="1">
    <citation type="submission" date="2022-07" db="EMBL/GenBank/DDBJ databases">
        <title>Fungi with potential for degradation of polypropylene.</title>
        <authorList>
            <person name="Gostincar C."/>
        </authorList>
    </citation>
    <scope>NUCLEOTIDE SEQUENCE</scope>
    <source>
        <strain evidence="2">EXF-13308</strain>
    </source>
</reference>
<evidence type="ECO:0000313" key="3">
    <source>
        <dbReference type="Proteomes" id="UP001174694"/>
    </source>
</evidence>
<keyword evidence="1" id="KW-1133">Transmembrane helix</keyword>
<feature type="transmembrane region" description="Helical" evidence="1">
    <location>
        <begin position="186"/>
        <end position="205"/>
    </location>
</feature>